<protein>
    <recommendedName>
        <fullName evidence="3">DUF1579 domain-containing protein</fullName>
    </recommendedName>
</protein>
<organism evidence="1 2">
    <name type="scientific">Shewanella algae</name>
    <dbReference type="NCBI Taxonomy" id="38313"/>
    <lineage>
        <taxon>Bacteria</taxon>
        <taxon>Pseudomonadati</taxon>
        <taxon>Pseudomonadota</taxon>
        <taxon>Gammaproteobacteria</taxon>
        <taxon>Alteromonadales</taxon>
        <taxon>Shewanellaceae</taxon>
        <taxon>Shewanella</taxon>
    </lineage>
</organism>
<sequence>MNISSKTTTISNSSDFLRLFIISLALAWQPAWAGKASFSQFCEALNGHWQGDGAQSGQTPKQLSLDAICSKDKRQLLLSVSEGARHPLSETWWFRDQDPSVGLWYFDGVTEERFQSFTLYHQGSGFSLLGEGQSGGRPALIQLLFEADNDGWLWRQNLHYLDEDSDSYQTYRAISLQHR</sequence>
<reference evidence="1 2" key="1">
    <citation type="submission" date="2018-06" db="EMBL/GenBank/DDBJ databases">
        <authorList>
            <consortium name="Pathogen Informatics"/>
            <person name="Doyle S."/>
        </authorList>
    </citation>
    <scope>NUCLEOTIDE SEQUENCE [LARGE SCALE GENOMIC DNA]</scope>
    <source>
        <strain evidence="1 2">NCTC10738</strain>
    </source>
</reference>
<name>A0A379ZAD8_9GAMM</name>
<evidence type="ECO:0000313" key="1">
    <source>
        <dbReference type="EMBL" id="SUI58247.1"/>
    </source>
</evidence>
<accession>A0A379ZAD8</accession>
<gene>
    <name evidence="1" type="ORF">NCTC10738_01380</name>
</gene>
<dbReference type="RefSeq" id="WP_044735444.1">
    <property type="nucleotide sequence ID" value="NZ_AP024609.1"/>
</dbReference>
<evidence type="ECO:0008006" key="3">
    <source>
        <dbReference type="Google" id="ProtNLM"/>
    </source>
</evidence>
<dbReference type="AlphaFoldDB" id="A0A379ZAD8"/>
<dbReference type="Proteomes" id="UP000254069">
    <property type="component" value="Unassembled WGS sequence"/>
</dbReference>
<evidence type="ECO:0000313" key="2">
    <source>
        <dbReference type="Proteomes" id="UP000254069"/>
    </source>
</evidence>
<keyword evidence="2" id="KW-1185">Reference proteome</keyword>
<dbReference type="EMBL" id="UGYO01000001">
    <property type="protein sequence ID" value="SUI58247.1"/>
    <property type="molecule type" value="Genomic_DNA"/>
</dbReference>
<proteinExistence type="predicted"/>